<keyword evidence="3" id="KW-0809">Transit peptide</keyword>
<dbReference type="GO" id="GO:0005743">
    <property type="term" value="C:mitochondrial inner membrane"/>
    <property type="evidence" value="ECO:0007669"/>
    <property type="project" value="UniProtKB-ARBA"/>
</dbReference>
<sequence length="198" mass="21633">RKQNSGTLVFPEPEASAFVPPPYHTPALQAGLCYLGAAGMTARGTPSRFLASVLHNGLGRYVQQLQRLSFSLSRDAASSRGAREFVEQDVADFARRNPGVVIYVNSRPCCVPRVVAEYLNGAVREESIHCKSVEEIATLVQKLADQSGLDVIRIRKPFHTDSPSIQGQWHPFTNKPTTLGGLRPREVQDAAVAQVQVP</sequence>
<protein>
    <recommendedName>
        <fullName evidence="7">Large ribosomal subunit protein mL43</fullName>
    </recommendedName>
    <alternativeName>
        <fullName evidence="8">39S ribosomal protein L43, mitochondrial</fullName>
    </alternativeName>
</protein>
<evidence type="ECO:0000256" key="7">
    <source>
        <dbReference type="ARBA" id="ARBA00035188"/>
    </source>
</evidence>
<proteinExistence type="inferred from homology"/>
<dbReference type="Pfam" id="PF05047">
    <property type="entry name" value="L51_S25_CI-B8"/>
    <property type="match status" value="1"/>
</dbReference>
<dbReference type="Proteomes" id="UP000269945">
    <property type="component" value="Unassembled WGS sequence"/>
</dbReference>
<gene>
    <name evidence="10" type="ORF">BN2614_LOCUS8</name>
</gene>
<dbReference type="EMBL" id="CYRY02009842">
    <property type="protein sequence ID" value="VCW78076.1"/>
    <property type="molecule type" value="Genomic_DNA"/>
</dbReference>
<dbReference type="GO" id="GO:0032543">
    <property type="term" value="P:mitochondrial translation"/>
    <property type="evidence" value="ECO:0007669"/>
    <property type="project" value="InterPro"/>
</dbReference>
<evidence type="ECO:0000313" key="11">
    <source>
        <dbReference type="Proteomes" id="UP000269945"/>
    </source>
</evidence>
<evidence type="ECO:0000256" key="8">
    <source>
        <dbReference type="ARBA" id="ARBA00077366"/>
    </source>
</evidence>
<dbReference type="FunFam" id="3.40.30.10:FF:000078">
    <property type="entry name" value="39S ribosomal protein L43, mitochondrial"/>
    <property type="match status" value="1"/>
</dbReference>
<dbReference type="SMART" id="SM00916">
    <property type="entry name" value="L51_S25_CI-B8"/>
    <property type="match status" value="1"/>
</dbReference>
<dbReference type="PANTHER" id="PTHR21396">
    <property type="entry name" value="39S RIBOSOMAL PROTEIN L43"/>
    <property type="match status" value="1"/>
</dbReference>
<evidence type="ECO:0000256" key="6">
    <source>
        <dbReference type="ARBA" id="ARBA00023274"/>
    </source>
</evidence>
<organism evidence="10 11">
    <name type="scientific">Gulo gulo</name>
    <name type="common">Wolverine</name>
    <name type="synonym">Gluton</name>
    <dbReference type="NCBI Taxonomy" id="48420"/>
    <lineage>
        <taxon>Eukaryota</taxon>
        <taxon>Metazoa</taxon>
        <taxon>Chordata</taxon>
        <taxon>Craniata</taxon>
        <taxon>Vertebrata</taxon>
        <taxon>Euteleostomi</taxon>
        <taxon>Mammalia</taxon>
        <taxon>Eutheria</taxon>
        <taxon>Laurasiatheria</taxon>
        <taxon>Carnivora</taxon>
        <taxon>Caniformia</taxon>
        <taxon>Musteloidea</taxon>
        <taxon>Mustelidae</taxon>
        <taxon>Guloninae</taxon>
        <taxon>Gulo</taxon>
    </lineage>
</organism>
<keyword evidence="6" id="KW-0687">Ribonucleoprotein</keyword>
<feature type="non-terminal residue" evidence="10">
    <location>
        <position position="1"/>
    </location>
</feature>
<evidence type="ECO:0000256" key="1">
    <source>
        <dbReference type="ARBA" id="ARBA00004173"/>
    </source>
</evidence>
<dbReference type="PANTHER" id="PTHR21396:SF2">
    <property type="entry name" value="LARGE RIBOSOMAL SUBUNIT PROTEIN ML43"/>
    <property type="match status" value="1"/>
</dbReference>
<evidence type="ECO:0000256" key="4">
    <source>
        <dbReference type="ARBA" id="ARBA00022980"/>
    </source>
</evidence>
<evidence type="ECO:0000256" key="5">
    <source>
        <dbReference type="ARBA" id="ARBA00023128"/>
    </source>
</evidence>
<dbReference type="Gene3D" id="3.40.30.10">
    <property type="entry name" value="Glutaredoxin"/>
    <property type="match status" value="1"/>
</dbReference>
<dbReference type="AlphaFoldDB" id="A0A9X9PYS0"/>
<dbReference type="InterPro" id="IPR036249">
    <property type="entry name" value="Thioredoxin-like_sf"/>
</dbReference>
<evidence type="ECO:0000313" key="10">
    <source>
        <dbReference type="EMBL" id="VCW78076.1"/>
    </source>
</evidence>
<comment type="caution">
    <text evidence="10">The sequence shown here is derived from an EMBL/GenBank/DDBJ whole genome shotgun (WGS) entry which is preliminary data.</text>
</comment>
<accession>A0A9X9PYS0</accession>
<evidence type="ECO:0000256" key="2">
    <source>
        <dbReference type="ARBA" id="ARBA00006073"/>
    </source>
</evidence>
<evidence type="ECO:0000256" key="3">
    <source>
        <dbReference type="ARBA" id="ARBA00022946"/>
    </source>
</evidence>
<evidence type="ECO:0000259" key="9">
    <source>
        <dbReference type="SMART" id="SM00916"/>
    </source>
</evidence>
<dbReference type="GO" id="GO:0005762">
    <property type="term" value="C:mitochondrial large ribosomal subunit"/>
    <property type="evidence" value="ECO:0007669"/>
    <property type="project" value="TreeGrafter"/>
</dbReference>
<dbReference type="GO" id="GO:0003735">
    <property type="term" value="F:structural constituent of ribosome"/>
    <property type="evidence" value="ECO:0007669"/>
    <property type="project" value="InterPro"/>
</dbReference>
<feature type="domain" description="Ribosomal protein/NADH dehydrogenase" evidence="9">
    <location>
        <begin position="74"/>
        <end position="147"/>
    </location>
</feature>
<comment type="subcellular location">
    <subcellularLocation>
        <location evidence="1">Mitochondrion</location>
    </subcellularLocation>
</comment>
<keyword evidence="5" id="KW-0496">Mitochondrion</keyword>
<keyword evidence="4" id="KW-0689">Ribosomal protein</keyword>
<comment type="similarity">
    <text evidence="2">Belongs to the mitochondrion-specific ribosomal protein mL43 family.</text>
</comment>
<reference evidence="10 11" key="1">
    <citation type="submission" date="2018-10" db="EMBL/GenBank/DDBJ databases">
        <authorList>
            <person name="Ekblom R."/>
            <person name="Jareborg N."/>
        </authorList>
    </citation>
    <scope>NUCLEOTIDE SEQUENCE [LARGE SCALE GENOMIC DNA]</scope>
    <source>
        <tissue evidence="10">Muscle</tissue>
    </source>
</reference>
<keyword evidence="11" id="KW-1185">Reference proteome</keyword>
<dbReference type="InterPro" id="IPR007741">
    <property type="entry name" value="Ribosomal_mL43/mS25/NADH_DH"/>
</dbReference>
<dbReference type="InterPro" id="IPR039927">
    <property type="entry name" value="Ribosomal_mL43"/>
</dbReference>
<name>A0A9X9PYS0_GULGU</name>
<dbReference type="SUPFAM" id="SSF52833">
    <property type="entry name" value="Thioredoxin-like"/>
    <property type="match status" value="1"/>
</dbReference>